<reference evidence="1" key="1">
    <citation type="submission" date="2022-11" db="EMBL/GenBank/DDBJ databases">
        <authorList>
            <person name="Somphong A."/>
            <person name="Phongsopitanun W."/>
        </authorList>
    </citation>
    <scope>NUCLEOTIDE SEQUENCE</scope>
    <source>
        <strain evidence="1">Pm04-4</strain>
    </source>
</reference>
<dbReference type="EMBL" id="JAPNTZ010000009">
    <property type="protein sequence ID" value="MCY1141445.1"/>
    <property type="molecule type" value="Genomic_DNA"/>
</dbReference>
<gene>
    <name evidence="1" type="ORF">OWR29_25900</name>
</gene>
<evidence type="ECO:0000313" key="1">
    <source>
        <dbReference type="EMBL" id="MCY1141445.1"/>
    </source>
</evidence>
<dbReference type="RefSeq" id="WP_267565828.1">
    <property type="nucleotide sequence ID" value="NZ_JAPNTZ010000009.1"/>
</dbReference>
<accession>A0ABT4B6H4</accession>
<sequence length="40" mass="4002">MDQVASVVALPVPETMGHVTATAGVNVHLTPSESADSGPE</sequence>
<proteinExistence type="predicted"/>
<organism evidence="1 2">
    <name type="scientific">Paractinoplanes pyxinae</name>
    <dbReference type="NCBI Taxonomy" id="2997416"/>
    <lineage>
        <taxon>Bacteria</taxon>
        <taxon>Bacillati</taxon>
        <taxon>Actinomycetota</taxon>
        <taxon>Actinomycetes</taxon>
        <taxon>Micromonosporales</taxon>
        <taxon>Micromonosporaceae</taxon>
        <taxon>Paractinoplanes</taxon>
    </lineage>
</organism>
<comment type="caution">
    <text evidence="1">The sequence shown here is derived from an EMBL/GenBank/DDBJ whole genome shotgun (WGS) entry which is preliminary data.</text>
</comment>
<keyword evidence="2" id="KW-1185">Reference proteome</keyword>
<dbReference type="Proteomes" id="UP001151002">
    <property type="component" value="Unassembled WGS sequence"/>
</dbReference>
<name>A0ABT4B6H4_9ACTN</name>
<protein>
    <submittedName>
        <fullName evidence="1">Uncharacterized protein</fullName>
    </submittedName>
</protein>
<evidence type="ECO:0000313" key="2">
    <source>
        <dbReference type="Proteomes" id="UP001151002"/>
    </source>
</evidence>